<keyword evidence="1" id="KW-0812">Transmembrane</keyword>
<feature type="transmembrane region" description="Helical" evidence="1">
    <location>
        <begin position="80"/>
        <end position="104"/>
    </location>
</feature>
<dbReference type="Proteomes" id="UP000789706">
    <property type="component" value="Unassembled WGS sequence"/>
</dbReference>
<feature type="transmembrane region" description="Helical" evidence="1">
    <location>
        <begin position="47"/>
        <end position="68"/>
    </location>
</feature>
<protein>
    <submittedName>
        <fullName evidence="3">2515_t:CDS:1</fullName>
    </submittedName>
</protein>
<keyword evidence="1" id="KW-1133">Transmembrane helix</keyword>
<gene>
    <name evidence="3" type="ORF">DEBURN_LOCUS2589</name>
</gene>
<dbReference type="InterPro" id="IPR044926">
    <property type="entry name" value="RGS_subdomain_2"/>
</dbReference>
<evidence type="ECO:0000313" key="4">
    <source>
        <dbReference type="Proteomes" id="UP000789706"/>
    </source>
</evidence>
<keyword evidence="4" id="KW-1185">Reference proteome</keyword>
<dbReference type="InterPro" id="IPR016137">
    <property type="entry name" value="RGS"/>
</dbReference>
<dbReference type="AlphaFoldDB" id="A0A9N8YYX0"/>
<dbReference type="PROSITE" id="PS50132">
    <property type="entry name" value="RGS"/>
    <property type="match status" value="1"/>
</dbReference>
<dbReference type="Pfam" id="PF00615">
    <property type="entry name" value="RGS"/>
    <property type="match status" value="1"/>
</dbReference>
<comment type="caution">
    <text evidence="3">The sequence shown here is derived from an EMBL/GenBank/DDBJ whole genome shotgun (WGS) entry which is preliminary data.</text>
</comment>
<evidence type="ECO:0000313" key="3">
    <source>
        <dbReference type="EMBL" id="CAG8459268.1"/>
    </source>
</evidence>
<dbReference type="SUPFAM" id="SSF48097">
    <property type="entry name" value="Regulator of G-protein signaling, RGS"/>
    <property type="match status" value="1"/>
</dbReference>
<accession>A0A9N8YYX0</accession>
<keyword evidence="1" id="KW-0472">Membrane</keyword>
<evidence type="ECO:0000259" key="2">
    <source>
        <dbReference type="PROSITE" id="PS50132"/>
    </source>
</evidence>
<dbReference type="InterPro" id="IPR036305">
    <property type="entry name" value="RGS_sf"/>
</dbReference>
<proteinExistence type="predicted"/>
<organism evidence="3 4">
    <name type="scientific">Diversispora eburnea</name>
    <dbReference type="NCBI Taxonomy" id="1213867"/>
    <lineage>
        <taxon>Eukaryota</taxon>
        <taxon>Fungi</taxon>
        <taxon>Fungi incertae sedis</taxon>
        <taxon>Mucoromycota</taxon>
        <taxon>Glomeromycotina</taxon>
        <taxon>Glomeromycetes</taxon>
        <taxon>Diversisporales</taxon>
        <taxon>Diversisporaceae</taxon>
        <taxon>Diversispora</taxon>
    </lineage>
</organism>
<dbReference type="EMBL" id="CAJVPK010000145">
    <property type="protein sequence ID" value="CAG8459268.1"/>
    <property type="molecule type" value="Genomic_DNA"/>
</dbReference>
<feature type="transmembrane region" description="Helical" evidence="1">
    <location>
        <begin position="12"/>
        <end position="31"/>
    </location>
</feature>
<sequence length="452" mass="52017">MNSSSPWRKGIYSTLGILTFIYFTTTSILFYKRRNKIPDIQFRPLRLSLINAFATTLLCLMICFHSAFGPKEFPCLFVYWISSIGNIIVHVSVTCRAIAFVWVAKYNFEKLRMNISYLSLPQTPITPGFNGMNRLKKFEPYVTDDWLTTWIVCPALIVDAYGLRKEILILMIGGPLGTIVYFIWEFTFPELYDILAGFIFAWLSLVLGHTLSITYPVWKSYKEPLNAYNSSTTSLNQEDIPKSTEKSNLKSKKYESFEKVLSDSELFECYKRCAAACFCTELVLFLQEYQYLKFLVIRCCTPSNNNELSLPQTPKFTVRENGHISFPGSIKFLSANGPSLPPFSPSFVTDTTPCTKSITETVTAASWIPFPYELKLDYKTFYDTYLDPNSDLAINFSGNLLNKIKEMIKKDQYELSMYEQAREDVLMLLYVNTFEKFLKMGGTEVKNKMEKL</sequence>
<dbReference type="Gene3D" id="1.10.167.10">
    <property type="entry name" value="Regulator of G-protein Signalling 4, domain 2"/>
    <property type="match status" value="1"/>
</dbReference>
<feature type="transmembrane region" description="Helical" evidence="1">
    <location>
        <begin position="167"/>
        <end position="184"/>
    </location>
</feature>
<dbReference type="OrthoDB" id="196547at2759"/>
<evidence type="ECO:0000256" key="1">
    <source>
        <dbReference type="SAM" id="Phobius"/>
    </source>
</evidence>
<name>A0A9N8YYX0_9GLOM</name>
<feature type="transmembrane region" description="Helical" evidence="1">
    <location>
        <begin position="196"/>
        <end position="218"/>
    </location>
</feature>
<reference evidence="3" key="1">
    <citation type="submission" date="2021-06" db="EMBL/GenBank/DDBJ databases">
        <authorList>
            <person name="Kallberg Y."/>
            <person name="Tangrot J."/>
            <person name="Rosling A."/>
        </authorList>
    </citation>
    <scope>NUCLEOTIDE SEQUENCE</scope>
    <source>
        <strain evidence="3">AZ414A</strain>
    </source>
</reference>
<feature type="domain" description="RGS" evidence="2">
    <location>
        <begin position="379"/>
        <end position="439"/>
    </location>
</feature>